<evidence type="ECO:0000256" key="2">
    <source>
        <dbReference type="ARBA" id="ARBA00008017"/>
    </source>
</evidence>
<organism evidence="9 10">
    <name type="scientific">candidate division WWE3 bacterium RIFCSPLOWO2_01_FULL_37_15</name>
    <dbReference type="NCBI Taxonomy" id="1802622"/>
    <lineage>
        <taxon>Bacteria</taxon>
        <taxon>Katanobacteria</taxon>
    </lineage>
</organism>
<evidence type="ECO:0000256" key="1">
    <source>
        <dbReference type="ARBA" id="ARBA00004651"/>
    </source>
</evidence>
<evidence type="ECO:0000313" key="10">
    <source>
        <dbReference type="Proteomes" id="UP000177458"/>
    </source>
</evidence>
<protein>
    <recommendedName>
        <fullName evidence="11">Mechanosensitive ion channel protein MscS</fullName>
    </recommendedName>
</protein>
<reference evidence="9 10" key="1">
    <citation type="journal article" date="2016" name="Nat. Commun.">
        <title>Thousands of microbial genomes shed light on interconnected biogeochemical processes in an aquifer system.</title>
        <authorList>
            <person name="Anantharaman K."/>
            <person name="Brown C.T."/>
            <person name="Hug L.A."/>
            <person name="Sharon I."/>
            <person name="Castelle C.J."/>
            <person name="Probst A.J."/>
            <person name="Thomas B.C."/>
            <person name="Singh A."/>
            <person name="Wilkins M.J."/>
            <person name="Karaoz U."/>
            <person name="Brodie E.L."/>
            <person name="Williams K.H."/>
            <person name="Hubbard S.S."/>
            <person name="Banfield J.F."/>
        </authorList>
    </citation>
    <scope>NUCLEOTIDE SEQUENCE [LARGE SCALE GENOMIC DNA]</scope>
</reference>
<comment type="subcellular location">
    <subcellularLocation>
        <location evidence="1">Cell membrane</location>
        <topology evidence="1">Multi-pass membrane protein</topology>
    </subcellularLocation>
</comment>
<evidence type="ECO:0000313" key="9">
    <source>
        <dbReference type="EMBL" id="OGC49634.1"/>
    </source>
</evidence>
<evidence type="ECO:0000259" key="8">
    <source>
        <dbReference type="Pfam" id="PF21088"/>
    </source>
</evidence>
<evidence type="ECO:0008006" key="11">
    <source>
        <dbReference type="Google" id="ProtNLM"/>
    </source>
</evidence>
<comment type="caution">
    <text evidence="9">The sequence shown here is derived from an EMBL/GenBank/DDBJ whole genome shotgun (WGS) entry which is preliminary data.</text>
</comment>
<dbReference type="GO" id="GO:0008381">
    <property type="term" value="F:mechanosensitive monoatomic ion channel activity"/>
    <property type="evidence" value="ECO:0007669"/>
    <property type="project" value="InterPro"/>
</dbReference>
<evidence type="ECO:0000256" key="4">
    <source>
        <dbReference type="ARBA" id="ARBA00022692"/>
    </source>
</evidence>
<dbReference type="SUPFAM" id="SSF50182">
    <property type="entry name" value="Sm-like ribonucleoproteins"/>
    <property type="match status" value="1"/>
</dbReference>
<keyword evidence="6" id="KW-0472">Membrane</keyword>
<dbReference type="AlphaFoldDB" id="A0A1F4UXG2"/>
<keyword evidence="5" id="KW-1133">Transmembrane helix</keyword>
<comment type="similarity">
    <text evidence="2">Belongs to the MscS (TC 1.A.23) family.</text>
</comment>
<evidence type="ECO:0000256" key="3">
    <source>
        <dbReference type="ARBA" id="ARBA00022475"/>
    </source>
</evidence>
<dbReference type="PANTHER" id="PTHR30460">
    <property type="entry name" value="MODERATE CONDUCTANCE MECHANOSENSITIVE CHANNEL YBIO"/>
    <property type="match status" value="1"/>
</dbReference>
<dbReference type="InterPro" id="IPR049142">
    <property type="entry name" value="MS_channel_1st"/>
</dbReference>
<dbReference type="SUPFAM" id="SSF82861">
    <property type="entry name" value="Mechanosensitive channel protein MscS (YggB), transmembrane region"/>
    <property type="match status" value="1"/>
</dbReference>
<sequence>MNTGFMVENASKIAISLGIILATFIVRFVIKNALKIVFAKVSGRLSERRLAKTKTIRSLLLNVINFAILLIATLMVLGQWGVNIGPLLAGLGVLGVGLSFGSQSMVKDFISGFFIILEDVFGVGDTVKIGAFEGKVTKVTIRSTVLKDASGNRIYIPNSKIDIVTRFKPKNTK</sequence>
<name>A0A1F4UXG2_UNCKA</name>
<keyword evidence="4" id="KW-0812">Transmembrane</keyword>
<dbReference type="Gene3D" id="1.10.287.1260">
    <property type="match status" value="1"/>
</dbReference>
<dbReference type="InterPro" id="IPR010920">
    <property type="entry name" value="LSM_dom_sf"/>
</dbReference>
<dbReference type="InterPro" id="IPR011014">
    <property type="entry name" value="MscS_channel_TM-2"/>
</dbReference>
<dbReference type="GO" id="GO:0005886">
    <property type="term" value="C:plasma membrane"/>
    <property type="evidence" value="ECO:0007669"/>
    <property type="project" value="UniProtKB-SubCell"/>
</dbReference>
<dbReference type="PANTHER" id="PTHR30460:SF0">
    <property type="entry name" value="MODERATE CONDUCTANCE MECHANOSENSITIVE CHANNEL YBIO"/>
    <property type="match status" value="1"/>
</dbReference>
<accession>A0A1F4UXG2</accession>
<evidence type="ECO:0000256" key="5">
    <source>
        <dbReference type="ARBA" id="ARBA00022989"/>
    </source>
</evidence>
<dbReference type="Gene3D" id="2.30.30.60">
    <property type="match status" value="1"/>
</dbReference>
<dbReference type="InterPro" id="IPR045276">
    <property type="entry name" value="YbiO_bact"/>
</dbReference>
<evidence type="ECO:0000256" key="6">
    <source>
        <dbReference type="ARBA" id="ARBA00023136"/>
    </source>
</evidence>
<dbReference type="InterPro" id="IPR006685">
    <property type="entry name" value="MscS_channel_2nd"/>
</dbReference>
<feature type="domain" description="Mechanosensitive ion channel MscS" evidence="7">
    <location>
        <begin position="105"/>
        <end position="161"/>
    </location>
</feature>
<dbReference type="Pfam" id="PF00924">
    <property type="entry name" value="MS_channel_2nd"/>
    <property type="match status" value="1"/>
</dbReference>
<gene>
    <name evidence="9" type="ORF">A3A69_00145</name>
</gene>
<dbReference type="Pfam" id="PF21088">
    <property type="entry name" value="MS_channel_1st"/>
    <property type="match status" value="1"/>
</dbReference>
<feature type="domain" description="Mechanosensitive ion channel transmembrane helices 2/3" evidence="8">
    <location>
        <begin position="62"/>
        <end position="103"/>
    </location>
</feature>
<dbReference type="EMBL" id="MEVF01000017">
    <property type="protein sequence ID" value="OGC49634.1"/>
    <property type="molecule type" value="Genomic_DNA"/>
</dbReference>
<evidence type="ECO:0000259" key="7">
    <source>
        <dbReference type="Pfam" id="PF00924"/>
    </source>
</evidence>
<dbReference type="InterPro" id="IPR023408">
    <property type="entry name" value="MscS_beta-dom_sf"/>
</dbReference>
<proteinExistence type="inferred from homology"/>
<dbReference type="Proteomes" id="UP000177458">
    <property type="component" value="Unassembled WGS sequence"/>
</dbReference>
<keyword evidence="3" id="KW-1003">Cell membrane</keyword>